<protein>
    <submittedName>
        <fullName evidence="8">Inositol phosphorylceramide synthase catalytic subunit AUR1</fullName>
    </submittedName>
</protein>
<feature type="compositionally biased region" description="Basic residues" evidence="5">
    <location>
        <begin position="264"/>
        <end position="284"/>
    </location>
</feature>
<feature type="region of interest" description="Disordered" evidence="5">
    <location>
        <begin position="852"/>
        <end position="1093"/>
    </location>
</feature>
<evidence type="ECO:0000256" key="6">
    <source>
        <dbReference type="SAM" id="Phobius"/>
    </source>
</evidence>
<feature type="compositionally biased region" description="Polar residues" evidence="5">
    <location>
        <begin position="581"/>
        <end position="591"/>
    </location>
</feature>
<organism evidence="8 9">
    <name type="scientific">Geodia barretti</name>
    <name type="common">Barrett's horny sponge</name>
    <dbReference type="NCBI Taxonomy" id="519541"/>
    <lineage>
        <taxon>Eukaryota</taxon>
        <taxon>Metazoa</taxon>
        <taxon>Porifera</taxon>
        <taxon>Demospongiae</taxon>
        <taxon>Heteroscleromorpha</taxon>
        <taxon>Tetractinellida</taxon>
        <taxon>Astrophorina</taxon>
        <taxon>Geodiidae</taxon>
        <taxon>Geodia</taxon>
    </lineage>
</organism>
<evidence type="ECO:0000313" key="8">
    <source>
        <dbReference type="EMBL" id="CAI8040395.1"/>
    </source>
</evidence>
<keyword evidence="9" id="KW-1185">Reference proteome</keyword>
<feature type="transmembrane region" description="Helical" evidence="6">
    <location>
        <begin position="15"/>
        <end position="45"/>
    </location>
</feature>
<dbReference type="PANTHER" id="PTHR31310">
    <property type="match status" value="1"/>
</dbReference>
<feature type="region of interest" description="Disordered" evidence="5">
    <location>
        <begin position="409"/>
        <end position="837"/>
    </location>
</feature>
<dbReference type="Pfam" id="PF14378">
    <property type="entry name" value="PAP2_3"/>
    <property type="match status" value="1"/>
</dbReference>
<feature type="compositionally biased region" description="Basic and acidic residues" evidence="5">
    <location>
        <begin position="593"/>
        <end position="605"/>
    </location>
</feature>
<feature type="compositionally biased region" description="Basic and acidic residues" evidence="5">
    <location>
        <begin position="1000"/>
        <end position="1038"/>
    </location>
</feature>
<feature type="compositionally biased region" description="Acidic residues" evidence="5">
    <location>
        <begin position="606"/>
        <end position="628"/>
    </location>
</feature>
<name>A0AA35T253_GEOBA</name>
<accession>A0AA35T253</accession>
<comment type="subcellular location">
    <subcellularLocation>
        <location evidence="1">Membrane</location>
        <topology evidence="1">Multi-pass membrane protein</topology>
    </subcellularLocation>
</comment>
<feature type="region of interest" description="Disordered" evidence="5">
    <location>
        <begin position="251"/>
        <end position="396"/>
    </location>
</feature>
<feature type="transmembrane region" description="Helical" evidence="6">
    <location>
        <begin position="1271"/>
        <end position="1293"/>
    </location>
</feature>
<dbReference type="InterPro" id="IPR052185">
    <property type="entry name" value="IPC_Synthase-Related"/>
</dbReference>
<feature type="compositionally biased region" description="Basic and acidic residues" evidence="5">
    <location>
        <begin position="863"/>
        <end position="965"/>
    </location>
</feature>
<evidence type="ECO:0000259" key="7">
    <source>
        <dbReference type="Pfam" id="PF14378"/>
    </source>
</evidence>
<feature type="transmembrane region" description="Helical" evidence="6">
    <location>
        <begin position="1242"/>
        <end position="1264"/>
    </location>
</feature>
<feature type="compositionally biased region" description="Basic and acidic residues" evidence="5">
    <location>
        <begin position="973"/>
        <end position="983"/>
    </location>
</feature>
<dbReference type="PANTHER" id="PTHR31310:SF7">
    <property type="entry name" value="PA-PHOSPHATASE RELATED-FAMILY PROTEIN DDB_G0268928"/>
    <property type="match status" value="1"/>
</dbReference>
<dbReference type="EMBL" id="CASHTH010003108">
    <property type="protein sequence ID" value="CAI8040395.1"/>
    <property type="molecule type" value="Genomic_DNA"/>
</dbReference>
<dbReference type="Proteomes" id="UP001174909">
    <property type="component" value="Unassembled WGS sequence"/>
</dbReference>
<feature type="compositionally biased region" description="Pro residues" evidence="5">
    <location>
        <begin position="440"/>
        <end position="450"/>
    </location>
</feature>
<feature type="compositionally biased region" description="Basic and acidic residues" evidence="5">
    <location>
        <begin position="1051"/>
        <end position="1068"/>
    </location>
</feature>
<keyword evidence="4 6" id="KW-0472">Membrane</keyword>
<feature type="compositionally biased region" description="Acidic residues" evidence="5">
    <location>
        <begin position="298"/>
        <end position="309"/>
    </location>
</feature>
<proteinExistence type="predicted"/>
<gene>
    <name evidence="8" type="ORF">GBAR_LOCUS22522</name>
</gene>
<keyword evidence="2 6" id="KW-0812">Transmembrane</keyword>
<dbReference type="CDD" id="cd03386">
    <property type="entry name" value="PAP2_Aur1_like"/>
    <property type="match status" value="1"/>
</dbReference>
<evidence type="ECO:0000256" key="2">
    <source>
        <dbReference type="ARBA" id="ARBA00022692"/>
    </source>
</evidence>
<dbReference type="InterPro" id="IPR026841">
    <property type="entry name" value="Aur1/Ipt1"/>
</dbReference>
<evidence type="ECO:0000256" key="3">
    <source>
        <dbReference type="ARBA" id="ARBA00022989"/>
    </source>
</evidence>
<feature type="transmembrane region" description="Helical" evidence="6">
    <location>
        <begin position="1176"/>
        <end position="1197"/>
    </location>
</feature>
<feature type="compositionally biased region" description="Polar residues" evidence="5">
    <location>
        <begin position="638"/>
        <end position="652"/>
    </location>
</feature>
<feature type="compositionally biased region" description="Basic and acidic residues" evidence="5">
    <location>
        <begin position="717"/>
        <end position="733"/>
    </location>
</feature>
<dbReference type="GO" id="GO:0016020">
    <property type="term" value="C:membrane"/>
    <property type="evidence" value="ECO:0007669"/>
    <property type="project" value="UniProtKB-SubCell"/>
</dbReference>
<evidence type="ECO:0000256" key="1">
    <source>
        <dbReference type="ARBA" id="ARBA00004141"/>
    </source>
</evidence>
<feature type="domain" description="Inositolphosphotransferase Aur1/Ipt1" evidence="7">
    <location>
        <begin position="1234"/>
        <end position="1402"/>
    </location>
</feature>
<evidence type="ECO:0000256" key="4">
    <source>
        <dbReference type="ARBA" id="ARBA00023136"/>
    </source>
</evidence>
<feature type="compositionally biased region" description="Acidic residues" evidence="5">
    <location>
        <begin position="813"/>
        <end position="830"/>
    </location>
</feature>
<feature type="compositionally biased region" description="Basic and acidic residues" evidence="5">
    <location>
        <begin position="469"/>
        <end position="495"/>
    </location>
</feature>
<feature type="compositionally biased region" description="Low complexity" evidence="5">
    <location>
        <begin position="696"/>
        <end position="712"/>
    </location>
</feature>
<feature type="compositionally biased region" description="Polar residues" evidence="5">
    <location>
        <begin position="553"/>
        <end position="562"/>
    </location>
</feature>
<feature type="compositionally biased region" description="Polar residues" evidence="5">
    <location>
        <begin position="802"/>
        <end position="812"/>
    </location>
</feature>
<evidence type="ECO:0000256" key="5">
    <source>
        <dbReference type="SAM" id="MobiDB-lite"/>
    </source>
</evidence>
<keyword evidence="3 6" id="KW-1133">Transmembrane helix</keyword>
<sequence>MVTVSSIVTAPFRAVWFLLTLPFFLLFWLLSLVKTCLLAIVRLPLYYLGRVRRRAAVAWEWTKERGRAKLALPWWGATCVKASQSTQTLEDDEDDDVYSTPLPLSRPSSGHFSTASLRQCYPLLNPELLLKLQREARKRSTSKARRREIAALLELFLQPESPVSSPGESEREEEGTGASGQSYPVIQDENSLRLILELMSLSNTPGDTRDQDEEARKRKARELVSVYHYDRGRLQELISELEAVSFDINSSHKKTKRGKDSSRHSHIRQRGHRSSKSPRSKHTSYRPSPPQNYSDTELREEEEEEEEEERGERIRAPKRVRSKSHQDSARLRRPPKTAKATVEVGETGTPGEPVPDERPRLGSDRLCSYTGVLSPVHESPEYALTPSNPTSADELESDLNRALLQLDSETSGLQADAREVEYIEQKAAQMSEANQSGSPSPFPSSAPPTPNTVVWKRGKCVEISCTEASKGEEGKKGKEVEAGEREEDNNNKGGEEGGDGEEEGESGKDRGEEGADFAAIPKTAPSLGLKEGHDRQQLAVARSSARRRPPSRHTGTQSESGGSTAGEMMAVDPEMELLEKQLQQSVDTLSTLLEKKERGVEKKEEEEGEEKEEGESGSDGEDDQSEGDFLERRRPPSLSDQMSLLSPGSQRLTARDLSPESALEDSTNSIPNPDPPAGPLSAEGTTPDNAHPPSTPFSSSSRRVVTSTSSSPGAPLLEERGSRPRSRSCDSQRRFGGPLSSSPREKPLMIPSSIPPWLEMRNVSATRIEPMPPKPAIHTLTPRLPLHPRTRASSHPPINDPLPTTKQQSTSQGEEDVDAEPTPADQEEIYDTLPPANERIYDVTPVRYLHQSIGEGVGSPAVEFRKPLRLRQEEEKVEEGRREERKSRSSSEKTHSSRGREERGRESGRERERERKRDRDEKEREKEQRHHSHSAERSDTHRSSRHHDRDRERDRERERERDRGRHSSRHHSSSSDRHGRSKETSSSSSRKHGSSSKSSSSDHRKEDGGSKRLSSKEREKEKGKEKEEEKGKDKDKSILKGLRFSFRTKREKSDSGGKTSKSEREKSSHSSGRSSRHRHGDEEEEEGEGTLHRTLSRFSVVSTSAISSPKEKHPDESGNPVLDVLYRNLGFYWEARKMMVMSKLRQPQLTNLTLSNLRELARFNRLALKQIRLRHIGAFLFAALPYLLYLLIFKFYISLRQITHLDTVSPPTFTVLPSIEEHVFFCQPHKILSQLANPIFDVLAAIPYLVHFPLPFVFGAYLALHPGKRGGLFSYMWCAGWINFLAVLFQLTFPTASPWFVDSAIFDEHGKVIYEYSNEAGFKRVDRILGFAIFHGIYSQSPLKFGAFPSLHVAWPTIVFLNNPWFGKKFAALHVVWITLAANYSTHHYLVDALGGILLCVLVKVCILKVWSPFPQPVESSTNKSVSRTAAGISSI</sequence>
<evidence type="ECO:0000313" key="9">
    <source>
        <dbReference type="Proteomes" id="UP001174909"/>
    </source>
</evidence>
<reference evidence="8" key="1">
    <citation type="submission" date="2023-03" db="EMBL/GenBank/DDBJ databases">
        <authorList>
            <person name="Steffen K."/>
            <person name="Cardenas P."/>
        </authorList>
    </citation>
    <scope>NUCLEOTIDE SEQUENCE</scope>
</reference>
<comment type="caution">
    <text evidence="8">The sequence shown here is derived from an EMBL/GenBank/DDBJ whole genome shotgun (WGS) entry which is preliminary data.</text>
</comment>
<feature type="region of interest" description="Disordered" evidence="5">
    <location>
        <begin position="160"/>
        <end position="186"/>
    </location>
</feature>